<keyword evidence="3" id="KW-0547">Nucleotide-binding</keyword>
<dbReference type="InterPro" id="IPR050201">
    <property type="entry name" value="Bacterial_glucokinase"/>
</dbReference>
<dbReference type="EC" id="2.7.1.2" evidence="3"/>
<sequence length="314" mass="33277">MSMALVGDVGGTNARFALWQSGELAAVEVFACADFASPEAAISAYLERQHVTISQLCLACAGPVQDGQVRLTNNHWHVAADSLRDTLKLQRAELINDFTAMALGMTRVTEDELLSVAEGQALAGQMRLVMGPGTGLGVAGLLPLPDGRWQVISGEGGHVNLPATSEREARVLAYLQSQQDYVNAETILSGGGLLRLYQACCAIDQRDCLLDSPAQVTAAALAGDDYADAVLEMWCCWLGRVMGNAAVTLGSRGGVYIAGGVVPRFAERFLVSGFHQAFCGKGSMSDYLTQMPIALVQAEWPGLLGAGVWLDQLS</sequence>
<dbReference type="Gene3D" id="3.40.367.20">
    <property type="match status" value="1"/>
</dbReference>
<organism evidence="5 6">
    <name type="scientific">Atopomonas hussainii</name>
    <dbReference type="NCBI Taxonomy" id="1429083"/>
    <lineage>
        <taxon>Bacteria</taxon>
        <taxon>Pseudomonadati</taxon>
        <taxon>Pseudomonadota</taxon>
        <taxon>Gammaproteobacteria</taxon>
        <taxon>Pseudomonadales</taxon>
        <taxon>Pseudomonadaceae</taxon>
        <taxon>Atopomonas</taxon>
    </lineage>
</organism>
<reference evidence="5 6" key="1">
    <citation type="submission" date="2016-10" db="EMBL/GenBank/DDBJ databases">
        <authorList>
            <person name="de Groot N.N."/>
        </authorList>
    </citation>
    <scope>NUCLEOTIDE SEQUENCE [LARGE SCALE GENOMIC DNA]</scope>
    <source>
        <strain evidence="5 6">JCM 19513</strain>
    </source>
</reference>
<dbReference type="GO" id="GO:0004340">
    <property type="term" value="F:glucokinase activity"/>
    <property type="evidence" value="ECO:0007669"/>
    <property type="project" value="UniProtKB-UniRule"/>
</dbReference>
<name>A0A1H7MUJ0_9GAMM</name>
<dbReference type="NCBIfam" id="TIGR00749">
    <property type="entry name" value="glk"/>
    <property type="match status" value="1"/>
</dbReference>
<dbReference type="Pfam" id="PF02685">
    <property type="entry name" value="Glucokinase"/>
    <property type="match status" value="1"/>
</dbReference>
<dbReference type="AlphaFoldDB" id="A0A1H7MUJ0"/>
<dbReference type="Proteomes" id="UP000185766">
    <property type="component" value="Unassembled WGS sequence"/>
</dbReference>
<dbReference type="HAMAP" id="MF_00524">
    <property type="entry name" value="Glucokinase"/>
    <property type="match status" value="1"/>
</dbReference>
<evidence type="ECO:0000313" key="5">
    <source>
        <dbReference type="EMBL" id="SEL14355.1"/>
    </source>
</evidence>
<keyword evidence="3" id="KW-0963">Cytoplasm</keyword>
<dbReference type="CDD" id="cd24008">
    <property type="entry name" value="ASKHA_NBD_GLK"/>
    <property type="match status" value="1"/>
</dbReference>
<dbReference type="NCBIfam" id="NF001415">
    <property type="entry name" value="PRK00292.1-2"/>
    <property type="match status" value="1"/>
</dbReference>
<comment type="subcellular location">
    <subcellularLocation>
        <location evidence="3">Cytoplasm</location>
    </subcellularLocation>
</comment>
<dbReference type="STRING" id="1429083.GCA_001885685_00089"/>
<keyword evidence="1 3" id="KW-0808">Transferase</keyword>
<dbReference type="PANTHER" id="PTHR47690:SF1">
    <property type="entry name" value="GLUCOKINASE"/>
    <property type="match status" value="1"/>
</dbReference>
<proteinExistence type="inferred from homology"/>
<keyword evidence="3" id="KW-0067">ATP-binding</keyword>
<keyword evidence="2 3" id="KW-0418">Kinase</keyword>
<feature type="binding site" evidence="3">
    <location>
        <begin position="7"/>
        <end position="12"/>
    </location>
    <ligand>
        <name>ATP</name>
        <dbReference type="ChEBI" id="CHEBI:30616"/>
    </ligand>
</feature>
<dbReference type="GO" id="GO:0006096">
    <property type="term" value="P:glycolytic process"/>
    <property type="evidence" value="ECO:0007669"/>
    <property type="project" value="UniProtKB-UniRule"/>
</dbReference>
<dbReference type="GO" id="GO:0005524">
    <property type="term" value="F:ATP binding"/>
    <property type="evidence" value="ECO:0007669"/>
    <property type="project" value="UniProtKB-UniRule"/>
</dbReference>
<evidence type="ECO:0000256" key="1">
    <source>
        <dbReference type="ARBA" id="ARBA00022679"/>
    </source>
</evidence>
<dbReference type="Gene3D" id="3.30.420.40">
    <property type="match status" value="1"/>
</dbReference>
<comment type="similarity">
    <text evidence="3 4">Belongs to the bacterial glucokinase family.</text>
</comment>
<dbReference type="InterPro" id="IPR003836">
    <property type="entry name" value="Glucokinase"/>
</dbReference>
<dbReference type="EMBL" id="FOAS01000008">
    <property type="protein sequence ID" value="SEL14355.1"/>
    <property type="molecule type" value="Genomic_DNA"/>
</dbReference>
<dbReference type="GO" id="GO:0005536">
    <property type="term" value="F:D-glucose binding"/>
    <property type="evidence" value="ECO:0007669"/>
    <property type="project" value="InterPro"/>
</dbReference>
<dbReference type="InterPro" id="IPR043129">
    <property type="entry name" value="ATPase_NBD"/>
</dbReference>
<keyword evidence="6" id="KW-1185">Reference proteome</keyword>
<accession>A0A1H7MUJ0</accession>
<dbReference type="RefSeq" id="WP_074867712.1">
    <property type="nucleotide sequence ID" value="NZ_FOAS01000008.1"/>
</dbReference>
<gene>
    <name evidence="3" type="primary">glk</name>
    <name evidence="5" type="ORF">SAMN05216214_108183</name>
</gene>
<protein>
    <recommendedName>
        <fullName evidence="3">Glucokinase</fullName>
        <ecNumber evidence="3">2.7.1.2</ecNumber>
    </recommendedName>
    <alternativeName>
        <fullName evidence="3">Glucose kinase</fullName>
    </alternativeName>
</protein>
<comment type="catalytic activity">
    <reaction evidence="3">
        <text>D-glucose + ATP = D-glucose 6-phosphate + ADP + H(+)</text>
        <dbReference type="Rhea" id="RHEA:17825"/>
        <dbReference type="ChEBI" id="CHEBI:4167"/>
        <dbReference type="ChEBI" id="CHEBI:15378"/>
        <dbReference type="ChEBI" id="CHEBI:30616"/>
        <dbReference type="ChEBI" id="CHEBI:61548"/>
        <dbReference type="ChEBI" id="CHEBI:456216"/>
        <dbReference type="EC" id="2.7.1.2"/>
    </reaction>
</comment>
<evidence type="ECO:0000313" key="6">
    <source>
        <dbReference type="Proteomes" id="UP000185766"/>
    </source>
</evidence>
<keyword evidence="3" id="KW-0324">Glycolysis</keyword>
<dbReference type="GO" id="GO:0005829">
    <property type="term" value="C:cytosol"/>
    <property type="evidence" value="ECO:0007669"/>
    <property type="project" value="TreeGrafter"/>
</dbReference>
<evidence type="ECO:0000256" key="3">
    <source>
        <dbReference type="HAMAP-Rule" id="MF_00524"/>
    </source>
</evidence>
<evidence type="ECO:0000256" key="2">
    <source>
        <dbReference type="ARBA" id="ARBA00022777"/>
    </source>
</evidence>
<evidence type="ECO:0000256" key="4">
    <source>
        <dbReference type="RuleBase" id="RU004046"/>
    </source>
</evidence>
<dbReference type="SUPFAM" id="SSF53067">
    <property type="entry name" value="Actin-like ATPase domain"/>
    <property type="match status" value="1"/>
</dbReference>
<dbReference type="PANTHER" id="PTHR47690">
    <property type="entry name" value="GLUCOKINASE"/>
    <property type="match status" value="1"/>
</dbReference>